<dbReference type="GO" id="GO:0016491">
    <property type="term" value="F:oxidoreductase activity"/>
    <property type="evidence" value="ECO:0007669"/>
    <property type="project" value="InterPro"/>
</dbReference>
<dbReference type="Gene3D" id="2.40.30.10">
    <property type="entry name" value="Translation factors"/>
    <property type="match status" value="1"/>
</dbReference>
<dbReference type="EMBL" id="BOOR01000084">
    <property type="protein sequence ID" value="GII59387.1"/>
    <property type="molecule type" value="Genomic_DNA"/>
</dbReference>
<dbReference type="InterPro" id="IPR017938">
    <property type="entry name" value="Riboflavin_synthase-like_b-brl"/>
</dbReference>
<dbReference type="RefSeq" id="WP_203949443.1">
    <property type="nucleotide sequence ID" value="NZ_BOOR01000084.1"/>
</dbReference>
<evidence type="ECO:0000313" key="3">
    <source>
        <dbReference type="Proteomes" id="UP000605992"/>
    </source>
</evidence>
<protein>
    <recommendedName>
        <fullName evidence="1">FAD-binding FR-type domain-containing protein</fullName>
    </recommendedName>
</protein>
<dbReference type="InterPro" id="IPR007037">
    <property type="entry name" value="SIP_rossman_dom"/>
</dbReference>
<dbReference type="Gene3D" id="3.40.50.80">
    <property type="entry name" value="Nucleotide-binding domain of ferredoxin-NADP reductase (FNR) module"/>
    <property type="match status" value="1"/>
</dbReference>
<dbReference type="InterPro" id="IPR017927">
    <property type="entry name" value="FAD-bd_FR_type"/>
</dbReference>
<dbReference type="PANTHER" id="PTHR30157:SF0">
    <property type="entry name" value="NADPH-DEPENDENT FERRIC-CHELATE REDUCTASE"/>
    <property type="match status" value="1"/>
</dbReference>
<name>A0A8J4DG53_9ACTN</name>
<evidence type="ECO:0000259" key="1">
    <source>
        <dbReference type="PROSITE" id="PS51384"/>
    </source>
</evidence>
<gene>
    <name evidence="2" type="ORF">Pth03_77760</name>
</gene>
<dbReference type="InterPro" id="IPR013113">
    <property type="entry name" value="SIP_FAD-bd"/>
</dbReference>
<dbReference type="InterPro" id="IPR039374">
    <property type="entry name" value="SIP_fam"/>
</dbReference>
<proteinExistence type="predicted"/>
<dbReference type="CDD" id="cd06193">
    <property type="entry name" value="siderophore_interacting"/>
    <property type="match status" value="1"/>
</dbReference>
<sequence length="245" mass="26253">MATARALRSLLFLTGVVEDVQQLTPRMRRVQIAGPALKGIAHTPGQQVRVHVNDLFAVGTWLKGAVGDVLRTYSIWAADPDAGTLDLVVFDHGGDSPGSVWARSAAAGQEVTFSKPQGDFVVRHGAPYHLFAGEETASVAFGAMLGTIPEGTPVHGVVEAGDARDHLPLPRALTRVERTGSAERSQTLLEAVGKLDLPPVPGVAYLAGEARTIQIVRRHLVAERGWPRRSVLTKPFWTPGKRGLD</sequence>
<dbReference type="Proteomes" id="UP000605992">
    <property type="component" value="Unassembled WGS sequence"/>
</dbReference>
<accession>A0A8J4DG53</accession>
<dbReference type="Pfam" id="PF08021">
    <property type="entry name" value="FAD_binding_9"/>
    <property type="match status" value="1"/>
</dbReference>
<feature type="domain" description="FAD-binding FR-type" evidence="1">
    <location>
        <begin position="10"/>
        <end position="123"/>
    </location>
</feature>
<reference evidence="2" key="1">
    <citation type="submission" date="2021-01" db="EMBL/GenBank/DDBJ databases">
        <title>Whole genome shotgun sequence of Planotetraspora thailandica NBRC 104271.</title>
        <authorList>
            <person name="Komaki H."/>
            <person name="Tamura T."/>
        </authorList>
    </citation>
    <scope>NUCLEOTIDE SEQUENCE</scope>
    <source>
        <strain evidence="2">NBRC 104271</strain>
    </source>
</reference>
<dbReference type="Pfam" id="PF04954">
    <property type="entry name" value="SIP"/>
    <property type="match status" value="1"/>
</dbReference>
<keyword evidence="3" id="KW-1185">Reference proteome</keyword>
<comment type="caution">
    <text evidence="2">The sequence shown here is derived from an EMBL/GenBank/DDBJ whole genome shotgun (WGS) entry which is preliminary data.</text>
</comment>
<dbReference type="PANTHER" id="PTHR30157">
    <property type="entry name" value="FERRIC REDUCTASE, NADPH-DEPENDENT"/>
    <property type="match status" value="1"/>
</dbReference>
<dbReference type="SUPFAM" id="SSF63380">
    <property type="entry name" value="Riboflavin synthase domain-like"/>
    <property type="match status" value="1"/>
</dbReference>
<evidence type="ECO:0000313" key="2">
    <source>
        <dbReference type="EMBL" id="GII59387.1"/>
    </source>
</evidence>
<dbReference type="PROSITE" id="PS51384">
    <property type="entry name" value="FAD_FR"/>
    <property type="match status" value="1"/>
</dbReference>
<dbReference type="InterPro" id="IPR039261">
    <property type="entry name" value="FNR_nucleotide-bd"/>
</dbReference>
<dbReference type="AlphaFoldDB" id="A0A8J4DG53"/>
<organism evidence="2 3">
    <name type="scientific">Planotetraspora thailandica</name>
    <dbReference type="NCBI Taxonomy" id="487172"/>
    <lineage>
        <taxon>Bacteria</taxon>
        <taxon>Bacillati</taxon>
        <taxon>Actinomycetota</taxon>
        <taxon>Actinomycetes</taxon>
        <taxon>Streptosporangiales</taxon>
        <taxon>Streptosporangiaceae</taxon>
        <taxon>Planotetraspora</taxon>
    </lineage>
</organism>